<keyword evidence="3" id="KW-1185">Reference proteome</keyword>
<dbReference type="InterPro" id="IPR000675">
    <property type="entry name" value="Cutinase/axe"/>
</dbReference>
<evidence type="ECO:0000313" key="3">
    <source>
        <dbReference type="Proteomes" id="UP001596484"/>
    </source>
</evidence>
<dbReference type="SMART" id="SM01110">
    <property type="entry name" value="Cutinase"/>
    <property type="match status" value="1"/>
</dbReference>
<accession>A0ABW2RXC2</accession>
<name>A0ABW2RXC2_9NOCA</name>
<organism evidence="2 3">
    <name type="scientific">Rhodococcus daqingensis</name>
    <dbReference type="NCBI Taxonomy" id="2479363"/>
    <lineage>
        <taxon>Bacteria</taxon>
        <taxon>Bacillati</taxon>
        <taxon>Actinomycetota</taxon>
        <taxon>Actinomycetes</taxon>
        <taxon>Mycobacteriales</taxon>
        <taxon>Nocardiaceae</taxon>
        <taxon>Rhodococcus</taxon>
    </lineage>
</organism>
<comment type="caution">
    <text evidence="2">The sequence shown here is derived from an EMBL/GenBank/DDBJ whole genome shotgun (WGS) entry which is preliminary data.</text>
</comment>
<evidence type="ECO:0000256" key="1">
    <source>
        <dbReference type="ARBA" id="ARBA00022801"/>
    </source>
</evidence>
<dbReference type="SUPFAM" id="SSF53474">
    <property type="entry name" value="alpha/beta-Hydrolases"/>
    <property type="match status" value="1"/>
</dbReference>
<evidence type="ECO:0000313" key="2">
    <source>
        <dbReference type="EMBL" id="MFC7448515.1"/>
    </source>
</evidence>
<sequence>MSLITVLAVGGTGESHPDDRRTEVSGLLREVTDALDGRFVARWVGYPASYGPVAVGGLSYRQSTEVGVRRVIEAVAEAGGPVMLIGYSQGCTVIREVLGHVAAGRLAADAIAAVGLISDPEQPEGAVPGCRGHGVAGSGPAIPDSIPVLWVGHPDDMICNASDDSFVRDVADLTRWMSLRDPCSWLRKLWELLRNNSFQNATKTRLGFRQWRTDLRRLRTALLEVLGYLPPRLAWRGVRLSNPRGGRHVAYASEPLDAGGLTGCQVLAQWIQVQATFGAARAVSPAA</sequence>
<reference evidence="3" key="1">
    <citation type="journal article" date="2019" name="Int. J. Syst. Evol. Microbiol.">
        <title>The Global Catalogue of Microorganisms (GCM) 10K type strain sequencing project: providing services to taxonomists for standard genome sequencing and annotation.</title>
        <authorList>
            <consortium name="The Broad Institute Genomics Platform"/>
            <consortium name="The Broad Institute Genome Sequencing Center for Infectious Disease"/>
            <person name="Wu L."/>
            <person name="Ma J."/>
        </authorList>
    </citation>
    <scope>NUCLEOTIDE SEQUENCE [LARGE SCALE GENOMIC DNA]</scope>
    <source>
        <strain evidence="3">ICMP 19430</strain>
    </source>
</reference>
<dbReference type="Gene3D" id="3.40.50.1820">
    <property type="entry name" value="alpha/beta hydrolase"/>
    <property type="match status" value="1"/>
</dbReference>
<dbReference type="RefSeq" id="WP_378404664.1">
    <property type="nucleotide sequence ID" value="NZ_JBHTCS010000013.1"/>
</dbReference>
<proteinExistence type="predicted"/>
<protein>
    <submittedName>
        <fullName evidence="2">Cutinase family protein</fullName>
    </submittedName>
</protein>
<dbReference type="InterPro" id="IPR029058">
    <property type="entry name" value="AB_hydrolase_fold"/>
</dbReference>
<gene>
    <name evidence="2" type="ORF">ACFQS9_11515</name>
</gene>
<dbReference type="Proteomes" id="UP001596484">
    <property type="component" value="Unassembled WGS sequence"/>
</dbReference>
<keyword evidence="1" id="KW-0378">Hydrolase</keyword>
<dbReference type="EMBL" id="JBHTCS010000013">
    <property type="protein sequence ID" value="MFC7448515.1"/>
    <property type="molecule type" value="Genomic_DNA"/>
</dbReference>
<dbReference type="Pfam" id="PF01083">
    <property type="entry name" value="Cutinase"/>
    <property type="match status" value="1"/>
</dbReference>